<reference evidence="2" key="1">
    <citation type="journal article" date="2022" name="Cell Host Microbe">
        <title>Colonization of the live biotherapeutic product VE303 and modulation of the microbiota and metabolites in healthy volunteers.</title>
        <authorList>
            <person name="Dsouza M."/>
            <person name="Menon R."/>
            <person name="Crossette E."/>
            <person name="Bhattarai S.K."/>
            <person name="Schneider J."/>
            <person name="Kim Y.G."/>
            <person name="Reddy S."/>
            <person name="Caballero S."/>
            <person name="Felix C."/>
            <person name="Cornacchione L."/>
            <person name="Hendrickson J."/>
            <person name="Watson A.R."/>
            <person name="Minot S.S."/>
            <person name="Greenfield N."/>
            <person name="Schopf L."/>
            <person name="Szabady R."/>
            <person name="Patarroyo J."/>
            <person name="Smith W."/>
            <person name="Harrison P."/>
            <person name="Kuijper E.J."/>
            <person name="Kelly C.P."/>
            <person name="Olle B."/>
            <person name="Bobilev D."/>
            <person name="Silber J.L."/>
            <person name="Bucci V."/>
            <person name="Roberts B."/>
            <person name="Faith J."/>
            <person name="Norman J.M."/>
        </authorList>
    </citation>
    <scope>NUCLEOTIDE SEQUENCE</scope>
    <source>
        <strain evidence="2">VE303-04</strain>
    </source>
</reference>
<dbReference type="SUPFAM" id="SSF56281">
    <property type="entry name" value="Metallo-hydrolase/oxidoreductase"/>
    <property type="match status" value="1"/>
</dbReference>
<protein>
    <submittedName>
        <fullName evidence="2">MBL fold metallo-hydrolase</fullName>
    </submittedName>
</protein>
<dbReference type="Gene3D" id="3.60.15.10">
    <property type="entry name" value="Ribonuclease Z/Hydroxyacylglutathione hydrolase-like"/>
    <property type="match status" value="1"/>
</dbReference>
<gene>
    <name evidence="2" type="ORF">K5I21_18255</name>
</gene>
<comment type="caution">
    <text evidence="2">The sequence shown here is derived from an EMBL/GenBank/DDBJ whole genome shotgun (WGS) entry which is preliminary data.</text>
</comment>
<dbReference type="Proteomes" id="UP001203136">
    <property type="component" value="Unassembled WGS sequence"/>
</dbReference>
<feature type="domain" description="Metallo-beta-lactamase" evidence="1">
    <location>
        <begin position="14"/>
        <end position="207"/>
    </location>
</feature>
<dbReference type="Pfam" id="PF00753">
    <property type="entry name" value="Lactamase_B"/>
    <property type="match status" value="1"/>
</dbReference>
<sequence length="372" mass="41936">MRRISIKGGYGEHGRSCFMVEYGTEGRCYIVDCGIMDTDPVPWPAVTPEELAQADFLFLTHCHKDHAGAFGYFAEQGFRGWLVTSQVTLRLSGIAYNKILILDETEDNREGEGKSLADTGYKTVRVNYGRSGHCPGGLWFLIKDELGACFFSGDYQEDTVFYLCDPVRNREAQLAIIDCAHESTGLGAKKLRQALIRRVREKLETGRRVILPVPLYGRGLELLYLLKSELPYAVIRVDETFMKCANETLGDIWWYKKESLDMLRDITQQQICRKEAESGFDILLIADTHLKNKKNEADVQAMVSEGDVVLVTGRVREGGAVQRLLNEGKAERYMFPHHQSRGDFERIIKGNSFGTMLPFHNGVCELVVSGNS</sequence>
<dbReference type="InterPro" id="IPR001279">
    <property type="entry name" value="Metallo-B-lactamas"/>
</dbReference>
<accession>A0AAW5F7G2</accession>
<name>A0AAW5F7G2_CLOSY</name>
<dbReference type="InterPro" id="IPR036866">
    <property type="entry name" value="RibonucZ/Hydroxyglut_hydro"/>
</dbReference>
<dbReference type="EMBL" id="JAINVB010000001">
    <property type="protein sequence ID" value="MCK0087771.1"/>
    <property type="molecule type" value="Genomic_DNA"/>
</dbReference>
<evidence type="ECO:0000259" key="1">
    <source>
        <dbReference type="SMART" id="SM00849"/>
    </source>
</evidence>
<dbReference type="PANTHER" id="PTHR11203:SF37">
    <property type="entry name" value="INTEGRATOR COMPLEX SUBUNIT 11"/>
    <property type="match status" value="1"/>
</dbReference>
<evidence type="ECO:0000313" key="3">
    <source>
        <dbReference type="Proteomes" id="UP001203136"/>
    </source>
</evidence>
<proteinExistence type="predicted"/>
<dbReference type="PANTHER" id="PTHR11203">
    <property type="entry name" value="CLEAVAGE AND POLYADENYLATION SPECIFICITY FACTOR FAMILY MEMBER"/>
    <property type="match status" value="1"/>
</dbReference>
<dbReference type="InterPro" id="IPR050698">
    <property type="entry name" value="MBL"/>
</dbReference>
<dbReference type="SMART" id="SM00849">
    <property type="entry name" value="Lactamase_B"/>
    <property type="match status" value="1"/>
</dbReference>
<organism evidence="2 3">
    <name type="scientific">Clostridium symbiosum</name>
    <name type="common">Bacteroides symbiosus</name>
    <dbReference type="NCBI Taxonomy" id="1512"/>
    <lineage>
        <taxon>Bacteria</taxon>
        <taxon>Bacillati</taxon>
        <taxon>Bacillota</taxon>
        <taxon>Clostridia</taxon>
        <taxon>Lachnospirales</taxon>
        <taxon>Lachnospiraceae</taxon>
        <taxon>Otoolea</taxon>
    </lineage>
</organism>
<dbReference type="Gene3D" id="3.40.50.10890">
    <property type="match status" value="1"/>
</dbReference>
<evidence type="ECO:0000313" key="2">
    <source>
        <dbReference type="EMBL" id="MCK0087771.1"/>
    </source>
</evidence>
<dbReference type="AlphaFoldDB" id="A0AAW5F7G2"/>
<dbReference type="GO" id="GO:0004521">
    <property type="term" value="F:RNA endonuclease activity"/>
    <property type="evidence" value="ECO:0007669"/>
    <property type="project" value="TreeGrafter"/>
</dbReference>
<dbReference type="RefSeq" id="WP_024739813.1">
    <property type="nucleotide sequence ID" value="NZ_JAINVB010000001.1"/>
</dbReference>